<protein>
    <submittedName>
        <fullName evidence="4">TIGR03943 family protein</fullName>
    </submittedName>
</protein>
<evidence type="ECO:0000313" key="4">
    <source>
        <dbReference type="EMBL" id="TYB48889.1"/>
    </source>
</evidence>
<evidence type="ECO:0000256" key="1">
    <source>
        <dbReference type="SAM" id="MobiDB-lite"/>
    </source>
</evidence>
<dbReference type="Proteomes" id="UP000323380">
    <property type="component" value="Unassembled WGS sequence"/>
</dbReference>
<comment type="caution">
    <text evidence="4">The sequence shown here is derived from an EMBL/GenBank/DDBJ whole genome shotgun (WGS) entry which is preliminary data.</text>
</comment>
<feature type="region of interest" description="Disordered" evidence="1">
    <location>
        <begin position="36"/>
        <end position="92"/>
    </location>
</feature>
<evidence type="ECO:0000256" key="2">
    <source>
        <dbReference type="SAM" id="Phobius"/>
    </source>
</evidence>
<feature type="region of interest" description="Disordered" evidence="1">
    <location>
        <begin position="208"/>
        <end position="227"/>
    </location>
</feature>
<name>A0A5D0NXN5_9ACTN</name>
<sequence>MGDRGRRYSGRVGAAAGAARGADVHLLRGRRVRGGQPDAVLHHGAAGVPGGGADGGPEADRPAGGLLRPPLRRPLHPPDLLSGRRDQRGHGRAAVSRAAQNLLLILIAATVLWITLGSGEYVNYVRPGFRLLLVPAALTLLLLGAAGLRRDWRPTADTHIPGSAQENGDLDHGHDHSHGPRTGWLLCLPVLAVFVIAPPALGSFTAARDTGRAAPPPAAPTSGYRPLPANGAPVTMTMGEFIGRAYEAQTGDPARFEGVPVRLTGFVTATGKGGWQLTRLKIACCAGDAVPFPVIVRGLPQPPADSWVQVVGVWKPPPPGTKRTVVQELSGHSLDRIKKPKNPYE</sequence>
<feature type="transmembrane region" description="Helical" evidence="2">
    <location>
        <begin position="183"/>
        <end position="201"/>
    </location>
</feature>
<evidence type="ECO:0000313" key="5">
    <source>
        <dbReference type="Proteomes" id="UP000323380"/>
    </source>
</evidence>
<feature type="domain" description="DUF1980" evidence="3">
    <location>
        <begin position="250"/>
        <end position="344"/>
    </location>
</feature>
<dbReference type="Pfam" id="PF21537">
    <property type="entry name" value="DUF1980_C"/>
    <property type="match status" value="1"/>
</dbReference>
<reference evidence="4 5" key="1">
    <citation type="submission" date="2019-08" db="EMBL/GenBank/DDBJ databases">
        <title>Actinomadura sp. nov. CYP1-5 isolated from mountain soil.</title>
        <authorList>
            <person name="Songsumanus A."/>
            <person name="Kuncharoen N."/>
            <person name="Kudo T."/>
            <person name="Yuki M."/>
            <person name="Igarashi Y."/>
            <person name="Tanasupawat S."/>
        </authorList>
    </citation>
    <scope>NUCLEOTIDE SEQUENCE [LARGE SCALE GENOMIC DNA]</scope>
    <source>
        <strain evidence="4 5">JCM 14158</strain>
    </source>
</reference>
<keyword evidence="2" id="KW-0472">Membrane</keyword>
<gene>
    <name evidence="4" type="ORF">FXF69_06975</name>
</gene>
<organism evidence="4 5">
    <name type="scientific">Actinomadura chibensis</name>
    <dbReference type="NCBI Taxonomy" id="392828"/>
    <lineage>
        <taxon>Bacteria</taxon>
        <taxon>Bacillati</taxon>
        <taxon>Actinomycetota</taxon>
        <taxon>Actinomycetes</taxon>
        <taxon>Streptosporangiales</taxon>
        <taxon>Thermomonosporaceae</taxon>
        <taxon>Actinomadura</taxon>
    </lineage>
</organism>
<feature type="region of interest" description="Disordered" evidence="1">
    <location>
        <begin position="156"/>
        <end position="176"/>
    </location>
</feature>
<proteinExistence type="predicted"/>
<dbReference type="STRING" id="1220554.GCA_001552135_04832"/>
<dbReference type="InterPro" id="IPR015402">
    <property type="entry name" value="DUF1980"/>
</dbReference>
<dbReference type="InterPro" id="IPR048447">
    <property type="entry name" value="DUF1980_C"/>
</dbReference>
<feature type="transmembrane region" description="Helical" evidence="2">
    <location>
        <begin position="94"/>
        <end position="116"/>
    </location>
</feature>
<keyword evidence="2" id="KW-0812">Transmembrane</keyword>
<dbReference type="EMBL" id="VSFG01000001">
    <property type="protein sequence ID" value="TYB48889.1"/>
    <property type="molecule type" value="Genomic_DNA"/>
</dbReference>
<keyword evidence="2" id="KW-1133">Transmembrane helix</keyword>
<evidence type="ECO:0000259" key="3">
    <source>
        <dbReference type="Pfam" id="PF21537"/>
    </source>
</evidence>
<accession>A0A5D0NXN5</accession>
<dbReference type="AlphaFoldDB" id="A0A5D0NXN5"/>
<feature type="transmembrane region" description="Helical" evidence="2">
    <location>
        <begin position="128"/>
        <end position="148"/>
    </location>
</feature>
<keyword evidence="5" id="KW-1185">Reference proteome</keyword>
<dbReference type="NCBIfam" id="TIGR03943">
    <property type="entry name" value="TIGR03943 family putative permease subunit"/>
    <property type="match status" value="1"/>
</dbReference>